<feature type="transmembrane region" description="Helical" evidence="1">
    <location>
        <begin position="95"/>
        <end position="116"/>
    </location>
</feature>
<name>K1JVG8_9BURK</name>
<dbReference type="RefSeq" id="WP_005436056.1">
    <property type="nucleotide sequence ID" value="NZ_JH815518.1"/>
</dbReference>
<evidence type="ECO:0000259" key="2">
    <source>
        <dbReference type="Pfam" id="PF01578"/>
    </source>
</evidence>
<organism evidence="3 4">
    <name type="scientific">Sutterella wadsworthensis 2_1_59BFAA</name>
    <dbReference type="NCBI Taxonomy" id="742823"/>
    <lineage>
        <taxon>Bacteria</taxon>
        <taxon>Pseudomonadati</taxon>
        <taxon>Pseudomonadota</taxon>
        <taxon>Betaproteobacteria</taxon>
        <taxon>Burkholderiales</taxon>
        <taxon>Sutterellaceae</taxon>
        <taxon>Sutterella</taxon>
    </lineage>
</organism>
<keyword evidence="1" id="KW-1133">Transmembrane helix</keyword>
<dbReference type="EMBL" id="ADMG01000037">
    <property type="protein sequence ID" value="EKB30653.1"/>
    <property type="molecule type" value="Genomic_DNA"/>
</dbReference>
<keyword evidence="1" id="KW-0812">Transmembrane</keyword>
<feature type="transmembrane region" description="Helical" evidence="1">
    <location>
        <begin position="6"/>
        <end position="24"/>
    </location>
</feature>
<dbReference type="GO" id="GO:0017004">
    <property type="term" value="P:cytochrome complex assembly"/>
    <property type="evidence" value="ECO:0007669"/>
    <property type="project" value="InterPro"/>
</dbReference>
<keyword evidence="4" id="KW-1185">Reference proteome</keyword>
<evidence type="ECO:0000256" key="1">
    <source>
        <dbReference type="SAM" id="Phobius"/>
    </source>
</evidence>
<dbReference type="InterPro" id="IPR052372">
    <property type="entry name" value="YpjD/HemX"/>
</dbReference>
<feature type="domain" description="Cytochrome c assembly protein" evidence="2">
    <location>
        <begin position="71"/>
        <end position="267"/>
    </location>
</feature>
<dbReference type="Pfam" id="PF01578">
    <property type="entry name" value="Cytochrom_C_asm"/>
    <property type="match status" value="1"/>
</dbReference>
<dbReference type="HOGENOM" id="CLU_049710_1_0_4"/>
<proteinExistence type="predicted"/>
<feature type="transmembrane region" description="Helical" evidence="1">
    <location>
        <begin position="208"/>
        <end position="232"/>
    </location>
</feature>
<dbReference type="GO" id="GO:0020037">
    <property type="term" value="F:heme binding"/>
    <property type="evidence" value="ECO:0007669"/>
    <property type="project" value="InterPro"/>
</dbReference>
<dbReference type="STRING" id="742823.HMPREF9465_01700"/>
<feature type="transmembrane region" description="Helical" evidence="1">
    <location>
        <begin position="128"/>
        <end position="152"/>
    </location>
</feature>
<dbReference type="eggNOG" id="COG4137">
    <property type="taxonomic scope" value="Bacteria"/>
</dbReference>
<feature type="transmembrane region" description="Helical" evidence="1">
    <location>
        <begin position="180"/>
        <end position="202"/>
    </location>
</feature>
<dbReference type="PATRIC" id="fig|742823.3.peg.1695"/>
<accession>K1JVG8</accession>
<feature type="transmembrane region" description="Helical" evidence="1">
    <location>
        <begin position="244"/>
        <end position="265"/>
    </location>
</feature>
<sequence length="270" mass="29890">MTILTICTIIAAILYLGSGMAIIGSMKGEGSGASSLIRWPVLAGLVMQGYALHGEMFGEGAVNFGFGFAMSEMFFFAVIILLIETWIHRLHGQFGIVLIAAAVGTLSPLLFTGQVIPSVEWTTIFRWHLLLAIAAYAFLMIAFVHAVLMALINRRLKSPAVGETSKFLDSMPALVVMERIFFRIVVVGFLFITLTLIVGALATQEAKGVYFLFDHKTILTWLAWVFFGILLAGRRVAGWRARTALNWFWAGFVVFVVAYFGYSFIQELVR</sequence>
<protein>
    <recommendedName>
        <fullName evidence="2">Cytochrome c assembly protein domain-containing protein</fullName>
    </recommendedName>
</protein>
<dbReference type="OrthoDB" id="9780793at2"/>
<reference evidence="3 4" key="1">
    <citation type="submission" date="2012-05" db="EMBL/GenBank/DDBJ databases">
        <title>The Genome Sequence of Sutterella wadsworthensis 2_1_59BFAA.</title>
        <authorList>
            <consortium name="The Broad Institute Genome Sequencing Platform"/>
            <person name="Earl A."/>
            <person name="Ward D."/>
            <person name="Feldgarden M."/>
            <person name="Gevers D."/>
            <person name="Daigneault M."/>
            <person name="Strauss J."/>
            <person name="Allen-Vercoe E."/>
            <person name="Walker B."/>
            <person name="Young S.K."/>
            <person name="Zeng Q."/>
            <person name="Gargeya S."/>
            <person name="Fitzgerald M."/>
            <person name="Haas B."/>
            <person name="Abouelleil A."/>
            <person name="Alvarado L."/>
            <person name="Arachchi H.M."/>
            <person name="Berlin A.M."/>
            <person name="Chapman S.B."/>
            <person name="Goldberg J."/>
            <person name="Griggs A."/>
            <person name="Gujja S."/>
            <person name="Hansen M."/>
            <person name="Howarth C."/>
            <person name="Imamovic A."/>
            <person name="Larimer J."/>
            <person name="McCowen C."/>
            <person name="Montmayeur A."/>
            <person name="Murphy C."/>
            <person name="Neiman D."/>
            <person name="Pearson M."/>
            <person name="Priest M."/>
            <person name="Roberts A."/>
            <person name="Saif S."/>
            <person name="Shea T."/>
            <person name="Sisk P."/>
            <person name="Sykes S."/>
            <person name="Wortman J."/>
            <person name="Nusbaum C."/>
            <person name="Birren B."/>
        </authorList>
    </citation>
    <scope>NUCLEOTIDE SEQUENCE [LARGE SCALE GENOMIC DNA]</scope>
    <source>
        <strain evidence="3 4">2_1_59BFAA</strain>
    </source>
</reference>
<dbReference type="AlphaFoldDB" id="K1JVG8"/>
<feature type="transmembrane region" description="Helical" evidence="1">
    <location>
        <begin position="64"/>
        <end position="83"/>
    </location>
</feature>
<dbReference type="PANTHER" id="PTHR38034">
    <property type="entry name" value="INNER MEMBRANE PROTEIN YPJD"/>
    <property type="match status" value="1"/>
</dbReference>
<dbReference type="Proteomes" id="UP000005835">
    <property type="component" value="Unassembled WGS sequence"/>
</dbReference>
<dbReference type="PANTHER" id="PTHR38034:SF1">
    <property type="entry name" value="INNER MEMBRANE PROTEIN YPJD"/>
    <property type="match status" value="1"/>
</dbReference>
<comment type="caution">
    <text evidence="3">The sequence shown here is derived from an EMBL/GenBank/DDBJ whole genome shotgun (WGS) entry which is preliminary data.</text>
</comment>
<keyword evidence="1" id="KW-0472">Membrane</keyword>
<dbReference type="InterPro" id="IPR002541">
    <property type="entry name" value="Cyt_c_assembly"/>
</dbReference>
<evidence type="ECO:0000313" key="4">
    <source>
        <dbReference type="Proteomes" id="UP000005835"/>
    </source>
</evidence>
<evidence type="ECO:0000313" key="3">
    <source>
        <dbReference type="EMBL" id="EKB30653.1"/>
    </source>
</evidence>
<gene>
    <name evidence="3" type="ORF">HMPREF9465_01700</name>
</gene>